<protein>
    <submittedName>
        <fullName evidence="2">Uncharacterized protein</fullName>
    </submittedName>
</protein>
<reference evidence="2" key="1">
    <citation type="journal article" date="2023" name="Insect Mol. Biol.">
        <title>Genome sequencing provides insights into the evolution of gene families encoding plant cell wall-degrading enzymes in longhorned beetles.</title>
        <authorList>
            <person name="Shin N.R."/>
            <person name="Okamura Y."/>
            <person name="Kirsch R."/>
            <person name="Pauchet Y."/>
        </authorList>
    </citation>
    <scope>NUCLEOTIDE SEQUENCE</scope>
    <source>
        <strain evidence="2">AMC_N1</strain>
    </source>
</reference>
<evidence type="ECO:0000313" key="2">
    <source>
        <dbReference type="EMBL" id="KAJ8962389.1"/>
    </source>
</evidence>
<feature type="region of interest" description="Disordered" evidence="1">
    <location>
        <begin position="29"/>
        <end position="71"/>
    </location>
</feature>
<dbReference type="Proteomes" id="UP001162162">
    <property type="component" value="Unassembled WGS sequence"/>
</dbReference>
<organism evidence="2 3">
    <name type="scientific">Aromia moschata</name>
    <dbReference type="NCBI Taxonomy" id="1265417"/>
    <lineage>
        <taxon>Eukaryota</taxon>
        <taxon>Metazoa</taxon>
        <taxon>Ecdysozoa</taxon>
        <taxon>Arthropoda</taxon>
        <taxon>Hexapoda</taxon>
        <taxon>Insecta</taxon>
        <taxon>Pterygota</taxon>
        <taxon>Neoptera</taxon>
        <taxon>Endopterygota</taxon>
        <taxon>Coleoptera</taxon>
        <taxon>Polyphaga</taxon>
        <taxon>Cucujiformia</taxon>
        <taxon>Chrysomeloidea</taxon>
        <taxon>Cerambycidae</taxon>
        <taxon>Cerambycinae</taxon>
        <taxon>Callichromatini</taxon>
        <taxon>Aromia</taxon>
    </lineage>
</organism>
<sequence length="96" mass="10070">MKIPPPTSDVPPFPYQTFTGAPPPVASTYTASFPNSLSAPPTVGAPPHITGPPPGPAATYKCPSSRSFSLREPPTTVYISRASRRPAVLLHKCPTS</sequence>
<proteinExistence type="predicted"/>
<name>A0AAV8ZDA1_9CUCU</name>
<feature type="compositionally biased region" description="Polar residues" evidence="1">
    <location>
        <begin position="29"/>
        <end position="39"/>
    </location>
</feature>
<dbReference type="EMBL" id="JAPWTK010000003">
    <property type="protein sequence ID" value="KAJ8962389.1"/>
    <property type="molecule type" value="Genomic_DNA"/>
</dbReference>
<evidence type="ECO:0000256" key="1">
    <source>
        <dbReference type="SAM" id="MobiDB-lite"/>
    </source>
</evidence>
<keyword evidence="3" id="KW-1185">Reference proteome</keyword>
<evidence type="ECO:0000313" key="3">
    <source>
        <dbReference type="Proteomes" id="UP001162162"/>
    </source>
</evidence>
<dbReference type="AlphaFoldDB" id="A0AAV8ZDA1"/>
<gene>
    <name evidence="2" type="ORF">NQ318_018373</name>
</gene>
<accession>A0AAV8ZDA1</accession>
<comment type="caution">
    <text evidence="2">The sequence shown here is derived from an EMBL/GenBank/DDBJ whole genome shotgun (WGS) entry which is preliminary data.</text>
</comment>